<evidence type="ECO:0000313" key="3">
    <source>
        <dbReference type="Proteomes" id="UP000777482"/>
    </source>
</evidence>
<keyword evidence="1" id="KW-0472">Membrane</keyword>
<protein>
    <recommendedName>
        <fullName evidence="4">Transmembrane protein</fullName>
    </recommendedName>
</protein>
<evidence type="ECO:0000256" key="1">
    <source>
        <dbReference type="SAM" id="Phobius"/>
    </source>
</evidence>
<feature type="transmembrane region" description="Helical" evidence="1">
    <location>
        <begin position="55"/>
        <end position="75"/>
    </location>
</feature>
<proteinExistence type="predicted"/>
<dbReference type="AlphaFoldDB" id="A0A9P6W670"/>
<organism evidence="2 3">
    <name type="scientific">Rhodotorula mucilaginosa</name>
    <name type="common">Yeast</name>
    <name type="synonym">Rhodotorula rubra</name>
    <dbReference type="NCBI Taxonomy" id="5537"/>
    <lineage>
        <taxon>Eukaryota</taxon>
        <taxon>Fungi</taxon>
        <taxon>Dikarya</taxon>
        <taxon>Basidiomycota</taxon>
        <taxon>Pucciniomycotina</taxon>
        <taxon>Microbotryomycetes</taxon>
        <taxon>Sporidiobolales</taxon>
        <taxon>Sporidiobolaceae</taxon>
        <taxon>Rhodotorula</taxon>
    </lineage>
</organism>
<evidence type="ECO:0000313" key="2">
    <source>
        <dbReference type="EMBL" id="KAG0665663.1"/>
    </source>
</evidence>
<keyword evidence="1" id="KW-0812">Transmembrane</keyword>
<comment type="caution">
    <text evidence="2">The sequence shown here is derived from an EMBL/GenBank/DDBJ whole genome shotgun (WGS) entry which is preliminary data.</text>
</comment>
<dbReference type="OrthoDB" id="2528887at2759"/>
<dbReference type="Pfam" id="PF16015">
    <property type="entry name" value="Promethin"/>
    <property type="match status" value="1"/>
</dbReference>
<name>A0A9P6W670_RHOMI</name>
<gene>
    <name evidence="2" type="ORF">C6P46_006447</name>
</gene>
<keyword evidence="1" id="KW-1133">Transmembrane helix</keyword>
<dbReference type="Proteomes" id="UP000777482">
    <property type="component" value="Unassembled WGS sequence"/>
</dbReference>
<keyword evidence="3" id="KW-1185">Reference proteome</keyword>
<sequence>MAPIEAATLEQYKKQALEEFANANSAIASKAKDLHTRYVDPNVRLAASHAQQAPLLAAFVSVFAALALLPVFLFLSFAVGATLVIGGGAFLFAAVVISWLVGSAALLLVGTLAVVLFFSVATTGFLVSAFLTFRFVSLLTHSETLPDAIKAFQSEAHDLLIPPALSKRLGTRPSLYRAPSSKVHFDAIVKEEGVGEVPVKDE</sequence>
<evidence type="ECO:0008006" key="4">
    <source>
        <dbReference type="Google" id="ProtNLM"/>
    </source>
</evidence>
<dbReference type="EMBL" id="PUHQ01000008">
    <property type="protein sequence ID" value="KAG0665663.1"/>
    <property type="molecule type" value="Genomic_DNA"/>
</dbReference>
<feature type="transmembrane region" description="Helical" evidence="1">
    <location>
        <begin position="107"/>
        <end position="133"/>
    </location>
</feature>
<feature type="transmembrane region" description="Helical" evidence="1">
    <location>
        <begin position="82"/>
        <end position="101"/>
    </location>
</feature>
<reference evidence="2 3" key="1">
    <citation type="submission" date="2020-11" db="EMBL/GenBank/DDBJ databases">
        <title>Kefir isolates.</title>
        <authorList>
            <person name="Marcisauskas S."/>
            <person name="Kim Y."/>
            <person name="Blasche S."/>
        </authorList>
    </citation>
    <scope>NUCLEOTIDE SEQUENCE [LARGE SCALE GENOMIC DNA]</scope>
    <source>
        <strain evidence="2 3">KR</strain>
    </source>
</reference>
<accession>A0A9P6W670</accession>